<dbReference type="InterPro" id="IPR024619">
    <property type="entry name" value="DUF3860"/>
</dbReference>
<dbReference type="InterPro" id="IPR036388">
    <property type="entry name" value="WH-like_DNA-bd_sf"/>
</dbReference>
<proteinExistence type="predicted"/>
<sequence length="88" mass="9963">MGAERVREIVRNYLSERPRNTAEIAVWLNRHDDEAKGADVAALLESDSSIVRIGTVRRSGMTGSAPPLSEWATEKWVRHHERAKPDKK</sequence>
<dbReference type="Gene3D" id="1.10.10.10">
    <property type="entry name" value="Winged helix-like DNA-binding domain superfamily/Winged helix DNA-binding domain"/>
    <property type="match status" value="1"/>
</dbReference>
<dbReference type="Pfam" id="PF12976">
    <property type="entry name" value="DUF3860"/>
    <property type="match status" value="1"/>
</dbReference>
<name>A0A2V3HRB1_9ARCH</name>
<dbReference type="InterPro" id="IPR036390">
    <property type="entry name" value="WH_DNA-bd_sf"/>
</dbReference>
<protein>
    <recommendedName>
        <fullName evidence="3">DUF3860 domain-containing protein</fullName>
    </recommendedName>
</protein>
<dbReference type="Proteomes" id="UP000248161">
    <property type="component" value="Unassembled WGS sequence"/>
</dbReference>
<reference evidence="1 2" key="1">
    <citation type="journal article" date="2015" name="Nat. Commun.">
        <title>Genomic and transcriptomic evidence for scavenging of diverse organic compounds by widespread deep-sea archaea.</title>
        <authorList>
            <person name="Li M."/>
            <person name="Baker B.J."/>
            <person name="Anantharaman K."/>
            <person name="Jain S."/>
            <person name="Breier J.A."/>
            <person name="Dick G.J."/>
        </authorList>
    </citation>
    <scope>NUCLEOTIDE SEQUENCE [LARGE SCALE GENOMIC DNA]</scope>
    <source>
        <strain evidence="1">Cayman_51_deep</strain>
    </source>
</reference>
<evidence type="ECO:0000313" key="1">
    <source>
        <dbReference type="EMBL" id="PXF21678.1"/>
    </source>
</evidence>
<dbReference type="EMBL" id="PSPG01000006">
    <property type="protein sequence ID" value="PXF21678.1"/>
    <property type="molecule type" value="Genomic_DNA"/>
</dbReference>
<comment type="caution">
    <text evidence="1">The sequence shown here is derived from an EMBL/GenBank/DDBJ whole genome shotgun (WGS) entry which is preliminary data.</text>
</comment>
<dbReference type="AlphaFoldDB" id="A0A2V3HRB1"/>
<evidence type="ECO:0000313" key="2">
    <source>
        <dbReference type="Proteomes" id="UP000248161"/>
    </source>
</evidence>
<evidence type="ECO:0008006" key="3">
    <source>
        <dbReference type="Google" id="ProtNLM"/>
    </source>
</evidence>
<accession>A0A2V3HRB1</accession>
<dbReference type="SUPFAM" id="SSF46785">
    <property type="entry name" value="Winged helix' DNA-binding domain"/>
    <property type="match status" value="1"/>
</dbReference>
<gene>
    <name evidence="1" type="ORF">CXX69_03480</name>
</gene>
<organism evidence="1 2">
    <name type="scientific">Candidatus Thalassarchaeum betae</name>
    <dbReference type="NCBI Taxonomy" id="2599289"/>
    <lineage>
        <taxon>Archaea</taxon>
        <taxon>Methanobacteriati</taxon>
        <taxon>Thermoplasmatota</taxon>
        <taxon>Candidatus Poseidoniia</taxon>
        <taxon>Candidatus Poseidoniales</taxon>
        <taxon>Candidatus Thalassarchaeaceae</taxon>
        <taxon>Candidatus Thalassarchaeum</taxon>
    </lineage>
</organism>